<reference evidence="2 3" key="1">
    <citation type="submission" date="2024-04" db="EMBL/GenBank/DDBJ databases">
        <title>Tritrichomonas musculus Genome.</title>
        <authorList>
            <person name="Alves-Ferreira E."/>
            <person name="Grigg M."/>
            <person name="Lorenzi H."/>
            <person name="Galac M."/>
        </authorList>
    </citation>
    <scope>NUCLEOTIDE SEQUENCE [LARGE SCALE GENOMIC DNA]</scope>
    <source>
        <strain evidence="2 3">EAF2021</strain>
    </source>
</reference>
<dbReference type="InterPro" id="IPR051681">
    <property type="entry name" value="Ser/Thr_Kinases-Pseudokinases"/>
</dbReference>
<evidence type="ECO:0000313" key="3">
    <source>
        <dbReference type="Proteomes" id="UP001470230"/>
    </source>
</evidence>
<evidence type="ECO:0000259" key="1">
    <source>
        <dbReference type="PROSITE" id="PS50011"/>
    </source>
</evidence>
<feature type="domain" description="Protein kinase" evidence="1">
    <location>
        <begin position="18"/>
        <end position="274"/>
    </location>
</feature>
<dbReference type="InterPro" id="IPR011009">
    <property type="entry name" value="Kinase-like_dom_sf"/>
</dbReference>
<dbReference type="Proteomes" id="UP001470230">
    <property type="component" value="Unassembled WGS sequence"/>
</dbReference>
<comment type="caution">
    <text evidence="2">The sequence shown here is derived from an EMBL/GenBank/DDBJ whole genome shotgun (WGS) entry which is preliminary data.</text>
</comment>
<proteinExistence type="predicted"/>
<protein>
    <recommendedName>
        <fullName evidence="1">Protein kinase domain-containing protein</fullName>
    </recommendedName>
</protein>
<dbReference type="SUPFAM" id="SSF56112">
    <property type="entry name" value="Protein kinase-like (PK-like)"/>
    <property type="match status" value="1"/>
</dbReference>
<name>A0ABR2JV36_9EUKA</name>
<organism evidence="2 3">
    <name type="scientific">Tritrichomonas musculus</name>
    <dbReference type="NCBI Taxonomy" id="1915356"/>
    <lineage>
        <taxon>Eukaryota</taxon>
        <taxon>Metamonada</taxon>
        <taxon>Parabasalia</taxon>
        <taxon>Tritrichomonadida</taxon>
        <taxon>Tritrichomonadidae</taxon>
        <taxon>Tritrichomonas</taxon>
    </lineage>
</organism>
<keyword evidence="3" id="KW-1185">Reference proteome</keyword>
<dbReference type="Pfam" id="PF00069">
    <property type="entry name" value="Pkinase"/>
    <property type="match status" value="1"/>
</dbReference>
<evidence type="ECO:0000313" key="2">
    <source>
        <dbReference type="EMBL" id="KAK8882735.1"/>
    </source>
</evidence>
<dbReference type="PANTHER" id="PTHR44329">
    <property type="entry name" value="SERINE/THREONINE-PROTEIN KINASE TNNI3K-RELATED"/>
    <property type="match status" value="1"/>
</dbReference>
<dbReference type="PROSITE" id="PS50011">
    <property type="entry name" value="PROTEIN_KINASE_DOM"/>
    <property type="match status" value="1"/>
</dbReference>
<dbReference type="PANTHER" id="PTHR44329:SF214">
    <property type="entry name" value="PROTEIN KINASE DOMAIN-CONTAINING PROTEIN"/>
    <property type="match status" value="1"/>
</dbReference>
<dbReference type="InterPro" id="IPR000719">
    <property type="entry name" value="Prot_kinase_dom"/>
</dbReference>
<gene>
    <name evidence="2" type="ORF">M9Y10_045376</name>
</gene>
<dbReference type="Gene3D" id="1.10.510.10">
    <property type="entry name" value="Transferase(Phosphotransferase) domain 1"/>
    <property type="match status" value="1"/>
</dbReference>
<accession>A0ABR2JV36</accession>
<sequence length="786" mass="89684">MQELIHTYPKLIVDLSHYAIDNLISKNSHSEVYLATENSTRNKVIIKKFLAQKLDEAFETGFSLEASIPLKVGSPFVVKTLGFTIIPPYSIIQDYHPNKSLSDVIYKSSFYLTPTHKMLISMCLAQALSKMHRLSIVYRNLTSEHILIDQYLLPHLSSFGSCQHAEGKSVKEFQDMFYIAPELLSGQKYSEKVDVFSYGMVLYELVVNHKPFEKSSPIEVQYNLLSKDISFPEIPNETPPQLRELILSCWSVDFTKRPSFLEIYQKFSQKEVYFDGFDPSAIDSVIRSIDNNVEPVIPPWGTKNDFRVINSVFENAKTIYKSFKTQSLVMLTDLFLCANSSNVLSFFGVLLNIIRKDEDSSLVVTAVSSVLHLMSQDPVFLDYFIRRGLYQQLPFDKISGAKSILSLLIPVFQVNPKLATPDIIRKVESNVQICPVKVFRVLATVCNRFTEDWINWQIIDLLFIHGKTFLDCKAGAPFLYLFYRLFSLFEVIKAARRLIYIKMIQYALRSQDQKTVKAAYSIILALNLLWIKSDYISDHLLKDNIQEIALNYLCSAPLSMITTPVIKSLCTIKNSPLAASLLIKFAQDVSVTQRLLTLGPYLKDVESKYLVKILIEIMIPPNNRLQLMNMKELPYMLAKIVSVNDSKMIEAVSKIIKSLPLNQDFLVRIGQTNFLQIFITQAVKCGTFQSHVACLITIDRLIRFGYLPEFASYMETAINLLNRAPQLTVHVITYLSLLSANDESLSLIKKNPRIPQIIQQYQNNPQCQKQIEFLQSNISSLQSTPA</sequence>
<dbReference type="EMBL" id="JAPFFF010000009">
    <property type="protein sequence ID" value="KAK8882735.1"/>
    <property type="molecule type" value="Genomic_DNA"/>
</dbReference>